<dbReference type="AlphaFoldDB" id="A0A853C3V1"/>
<dbReference type="Pfam" id="PF00117">
    <property type="entry name" value="GATase"/>
    <property type="match status" value="1"/>
</dbReference>
<organism evidence="2 3">
    <name type="scientific">Nocardioides thalensis</name>
    <dbReference type="NCBI Taxonomy" id="1914755"/>
    <lineage>
        <taxon>Bacteria</taxon>
        <taxon>Bacillati</taxon>
        <taxon>Actinomycetota</taxon>
        <taxon>Actinomycetes</taxon>
        <taxon>Propionibacteriales</taxon>
        <taxon>Nocardioidaceae</taxon>
        <taxon>Nocardioides</taxon>
    </lineage>
</organism>
<evidence type="ECO:0000313" key="3">
    <source>
        <dbReference type="Proteomes" id="UP000530424"/>
    </source>
</evidence>
<feature type="domain" description="Glutamine amidotransferase" evidence="1">
    <location>
        <begin position="48"/>
        <end position="192"/>
    </location>
</feature>
<dbReference type="SUPFAM" id="SSF52317">
    <property type="entry name" value="Class I glutamine amidotransferase-like"/>
    <property type="match status" value="1"/>
</dbReference>
<dbReference type="PROSITE" id="PS51273">
    <property type="entry name" value="GATASE_TYPE_1"/>
    <property type="match status" value="1"/>
</dbReference>
<dbReference type="PANTHER" id="PTHR42695:SF5">
    <property type="entry name" value="GLUTAMINE AMIDOTRANSFERASE YLR126C-RELATED"/>
    <property type="match status" value="1"/>
</dbReference>
<keyword evidence="2" id="KW-0436">Ligase</keyword>
<evidence type="ECO:0000259" key="1">
    <source>
        <dbReference type="Pfam" id="PF00117"/>
    </source>
</evidence>
<dbReference type="EC" id="6.3.5.2" evidence="2"/>
<dbReference type="Proteomes" id="UP000530424">
    <property type="component" value="Unassembled WGS sequence"/>
</dbReference>
<dbReference type="GO" id="GO:0005829">
    <property type="term" value="C:cytosol"/>
    <property type="evidence" value="ECO:0007669"/>
    <property type="project" value="TreeGrafter"/>
</dbReference>
<name>A0A853C3V1_9ACTN</name>
<dbReference type="EMBL" id="JACCFP010000001">
    <property type="protein sequence ID" value="NYJ02395.1"/>
    <property type="molecule type" value="Genomic_DNA"/>
</dbReference>
<evidence type="ECO:0000313" key="2">
    <source>
        <dbReference type="EMBL" id="NYJ02395.1"/>
    </source>
</evidence>
<dbReference type="NCBIfam" id="NF005743">
    <property type="entry name" value="PRK07567.1"/>
    <property type="match status" value="1"/>
</dbReference>
<dbReference type="GO" id="GO:0003922">
    <property type="term" value="F:GMP synthase (glutamine-hydrolyzing) activity"/>
    <property type="evidence" value="ECO:0007669"/>
    <property type="project" value="UniProtKB-EC"/>
</dbReference>
<dbReference type="RefSeq" id="WP_179668768.1">
    <property type="nucleotide sequence ID" value="NZ_JACCFP010000001.1"/>
</dbReference>
<proteinExistence type="predicted"/>
<protein>
    <submittedName>
        <fullName evidence="2">GMP synthase (Glutamine-hydrolyzing)</fullName>
        <ecNumber evidence="2">6.3.5.2</ecNumber>
    </submittedName>
</protein>
<reference evidence="2 3" key="1">
    <citation type="submission" date="2020-07" db="EMBL/GenBank/DDBJ databases">
        <title>Sequencing the genomes of 1000 actinobacteria strains.</title>
        <authorList>
            <person name="Klenk H.-P."/>
        </authorList>
    </citation>
    <scope>NUCLEOTIDE SEQUENCE [LARGE SCALE GENOMIC DNA]</scope>
    <source>
        <strain evidence="2 3">DSM 103833</strain>
    </source>
</reference>
<sequence length="242" mass="25937">MRPFLFLGTRAEDEAADGEYGAVLACSGLGESQVRRIRLEQDPLPPIDLADYAGVIVGGGPFNMSDPPALKSAVQLRAEAELSALADEVVARDLPFLGCCYGVGILGIRDGGVVDRTYGEPIGAVRVTLTDEGRADPVFGALPPSFDVFLGHKEAVTVLPRSAVLLASSTGCPVQAFRLGRNVYATQFHPELDVDGICMRIDVYRDYGYFVPSEADAIKAAARQASVTEPERILKAFVERYA</sequence>
<comment type="caution">
    <text evidence="2">The sequence shown here is derived from an EMBL/GenBank/DDBJ whole genome shotgun (WGS) entry which is preliminary data.</text>
</comment>
<gene>
    <name evidence="2" type="ORF">HNR19_003093</name>
</gene>
<dbReference type="Gene3D" id="3.40.50.880">
    <property type="match status" value="1"/>
</dbReference>
<dbReference type="InterPro" id="IPR017926">
    <property type="entry name" value="GATASE"/>
</dbReference>
<dbReference type="CDD" id="cd01741">
    <property type="entry name" value="GATase1_1"/>
    <property type="match status" value="1"/>
</dbReference>
<dbReference type="PANTHER" id="PTHR42695">
    <property type="entry name" value="GLUTAMINE AMIDOTRANSFERASE YLR126C-RELATED"/>
    <property type="match status" value="1"/>
</dbReference>
<dbReference type="InterPro" id="IPR029062">
    <property type="entry name" value="Class_I_gatase-like"/>
</dbReference>
<dbReference type="InterPro" id="IPR044992">
    <property type="entry name" value="ChyE-like"/>
</dbReference>
<accession>A0A853C3V1</accession>
<keyword evidence="3" id="KW-1185">Reference proteome</keyword>